<organism evidence="1">
    <name type="scientific">Rhizophora mucronata</name>
    <name type="common">Asiatic mangrove</name>
    <dbReference type="NCBI Taxonomy" id="61149"/>
    <lineage>
        <taxon>Eukaryota</taxon>
        <taxon>Viridiplantae</taxon>
        <taxon>Streptophyta</taxon>
        <taxon>Embryophyta</taxon>
        <taxon>Tracheophyta</taxon>
        <taxon>Spermatophyta</taxon>
        <taxon>Magnoliopsida</taxon>
        <taxon>eudicotyledons</taxon>
        <taxon>Gunneridae</taxon>
        <taxon>Pentapetalae</taxon>
        <taxon>rosids</taxon>
        <taxon>fabids</taxon>
        <taxon>Malpighiales</taxon>
        <taxon>Rhizophoraceae</taxon>
        <taxon>Rhizophora</taxon>
    </lineage>
</organism>
<dbReference type="EMBL" id="GGEC01048088">
    <property type="protein sequence ID" value="MBX28572.1"/>
    <property type="molecule type" value="Transcribed_RNA"/>
</dbReference>
<dbReference type="AlphaFoldDB" id="A0A2P2MEJ2"/>
<reference evidence="1" key="1">
    <citation type="submission" date="2018-02" db="EMBL/GenBank/DDBJ databases">
        <title>Rhizophora mucronata_Transcriptome.</title>
        <authorList>
            <person name="Meera S.P."/>
            <person name="Sreeshan A."/>
            <person name="Augustine A."/>
        </authorList>
    </citation>
    <scope>NUCLEOTIDE SEQUENCE</scope>
    <source>
        <tissue evidence="1">Leaf</tissue>
    </source>
</reference>
<proteinExistence type="predicted"/>
<accession>A0A2P2MEJ2</accession>
<sequence length="27" mass="3068">MHPISYIILLQISNPYILLLSVSCHQA</sequence>
<name>A0A2P2MEJ2_RHIMU</name>
<protein>
    <submittedName>
        <fullName evidence="1">ATP binding protein</fullName>
    </submittedName>
</protein>
<evidence type="ECO:0000313" key="1">
    <source>
        <dbReference type="EMBL" id="MBX28572.1"/>
    </source>
</evidence>